<dbReference type="OrthoDB" id="3751033at2759"/>
<evidence type="ECO:0000313" key="3">
    <source>
        <dbReference type="EMBL" id="CAE7358400.1"/>
    </source>
</evidence>
<feature type="domain" description="Integrase catalytic" evidence="2">
    <location>
        <begin position="507"/>
        <end position="680"/>
    </location>
</feature>
<evidence type="ECO:0000256" key="1">
    <source>
        <dbReference type="SAM" id="MobiDB-lite"/>
    </source>
</evidence>
<feature type="compositionally biased region" description="Basic and acidic residues" evidence="1">
    <location>
        <begin position="796"/>
        <end position="805"/>
    </location>
</feature>
<feature type="region of interest" description="Disordered" evidence="1">
    <location>
        <begin position="828"/>
        <end position="882"/>
    </location>
</feature>
<gene>
    <name evidence="3" type="primary">GIP</name>
    <name evidence="3" type="ORF">SPIL2461_LOCUS8546</name>
</gene>
<dbReference type="Gene3D" id="3.30.420.10">
    <property type="entry name" value="Ribonuclease H-like superfamily/Ribonuclease H"/>
    <property type="match status" value="1"/>
</dbReference>
<dbReference type="GO" id="GO:0015074">
    <property type="term" value="P:DNA integration"/>
    <property type="evidence" value="ECO:0007669"/>
    <property type="project" value="InterPro"/>
</dbReference>
<reference evidence="3" key="1">
    <citation type="submission" date="2021-02" db="EMBL/GenBank/DDBJ databases">
        <authorList>
            <person name="Dougan E. K."/>
            <person name="Rhodes N."/>
            <person name="Thang M."/>
            <person name="Chan C."/>
        </authorList>
    </citation>
    <scope>NUCLEOTIDE SEQUENCE</scope>
</reference>
<feature type="region of interest" description="Disordered" evidence="1">
    <location>
        <begin position="791"/>
        <end position="816"/>
    </location>
</feature>
<accession>A0A812PR36</accession>
<dbReference type="GO" id="GO:0003676">
    <property type="term" value="F:nucleic acid binding"/>
    <property type="evidence" value="ECO:0007669"/>
    <property type="project" value="InterPro"/>
</dbReference>
<keyword evidence="4" id="KW-1185">Reference proteome</keyword>
<dbReference type="EMBL" id="CAJNIZ010014142">
    <property type="protein sequence ID" value="CAE7358400.1"/>
    <property type="molecule type" value="Genomic_DNA"/>
</dbReference>
<dbReference type="AlphaFoldDB" id="A0A812PR36"/>
<dbReference type="SUPFAM" id="SSF53098">
    <property type="entry name" value="Ribonuclease H-like"/>
    <property type="match status" value="1"/>
</dbReference>
<dbReference type="InterPro" id="IPR001584">
    <property type="entry name" value="Integrase_cat-core"/>
</dbReference>
<feature type="compositionally biased region" description="Polar residues" evidence="1">
    <location>
        <begin position="858"/>
        <end position="880"/>
    </location>
</feature>
<comment type="caution">
    <text evidence="3">The sequence shown here is derived from an EMBL/GenBank/DDBJ whole genome shotgun (WGS) entry which is preliminary data.</text>
</comment>
<evidence type="ECO:0000259" key="2">
    <source>
        <dbReference type="PROSITE" id="PS50994"/>
    </source>
</evidence>
<evidence type="ECO:0000313" key="4">
    <source>
        <dbReference type="Proteomes" id="UP000649617"/>
    </source>
</evidence>
<feature type="non-terminal residue" evidence="3">
    <location>
        <position position="1"/>
    </location>
</feature>
<feature type="compositionally biased region" description="Basic and acidic residues" evidence="1">
    <location>
        <begin position="738"/>
        <end position="748"/>
    </location>
</feature>
<protein>
    <submittedName>
        <fullName evidence="3">GIP protein</fullName>
    </submittedName>
</protein>
<organism evidence="3 4">
    <name type="scientific">Symbiodinium pilosum</name>
    <name type="common">Dinoflagellate</name>
    <dbReference type="NCBI Taxonomy" id="2952"/>
    <lineage>
        <taxon>Eukaryota</taxon>
        <taxon>Sar</taxon>
        <taxon>Alveolata</taxon>
        <taxon>Dinophyceae</taxon>
        <taxon>Suessiales</taxon>
        <taxon>Symbiodiniaceae</taxon>
        <taxon>Symbiodinium</taxon>
    </lineage>
</organism>
<sequence length="1209" mass="135827">MQTSARQALASSKLIKGVTSTHASGKRWPRRSFKYDIIEVFAGSGTVTFRGARYHGTRALQPIDLEFGCDLSDAKQRRWLLDTLDAKNPRQAVIAFPCTLWSVLQRNNNYKHDLELLDRLREQERPFLQLVEDIFESQQRRGAHALAENPAGADSFREPPLLRLRQRYYESTVSMCRYNLRGKNGGLMKKQTRFLATSPLLLDDLRDQCNCTQEHEVVQGSSTKAAGRYTIELADAICSGYWRMVKAEDLGLTTTWATSRTVFYVDVDRVESKWRPLLEQAQEMLGRKNQLNLAVYEDSDLYAKIKVLVPWKIHAVQVASLPKAKRVRAGLEHCHRASVLLLNDDSVVIESELIKESQAPRERFFAPVRVAIFVLGEAPGEPALPNPAQVPPRQEIDDDQVLVPPDGNAMVMDEVHEALIEQGVVKQDFSGECWFVGAPLRDKEKKLAKALVRMHRNLGHPRPEDFARALAVNKQVAPEAVGLSRRLRCSTCERTRRPPPPRPTSLKVMGPFNSKLAMDFVYAPDANGDNYMFLRVLEPNGGFNVFYPFASRVPEEVFDVFCTIWCSWAGFPDVIMLDQDGAFEGPFQELLQGVGTSLEHCAADSHWQLGEVESYNRAFQYVAAKVVDEQQLSGAHEMKVMSAIVGQSMNASVRTSGASANQWVFGKDPKAPIDVLSPDGKMQAMEALDQDTELRRRHVIRTTADLKIAEFKVNDALRRAVLRQGRPGRQSYEAGEPATERPTHKEAETDASWMASWDHHCRCLLVSQEQVRAAYGSELWRVDESVLNSFLDNGPDDFRDERGEPPPEDAPVPDFFPEVDHAEEFDLDDVGEPETPPPPAQRAEHVDLAPQEEESVGTDLTQPSPSSRPLGTPQAASSEPATKRLRINDVLLEGAVNAQHLADRELERLMEEPLEEAMESNAMLVNKYVPVTQQEYYALADCDFIETYLPGLQVRVALATTRKEQKALVREIPWNMIPEEHREAYKEALAKEWGTWVKYEAVKALDLQASAEVEANFPDRILPTRVCYRDKRAATPWRPMKPKARLVCRGDRDPDLLELRRDAPTLTRAGLMCILQIAASMSNWFLFNADITGAFLQGDQSLASRSDALFLRQPREGLPGLVAGQLLLVVSFVQSVLDRALFFYYQSSELILVMGAHVDDLIGTGIPGLADKVIDKIKAAFDFGTWADTRQDAVLEYGGKQIRRLPDGC</sequence>
<name>A0A812PR36_SYMPI</name>
<dbReference type="InterPro" id="IPR036397">
    <property type="entry name" value="RNaseH_sf"/>
</dbReference>
<dbReference type="InterPro" id="IPR012337">
    <property type="entry name" value="RNaseH-like_sf"/>
</dbReference>
<feature type="region of interest" description="Disordered" evidence="1">
    <location>
        <begin position="722"/>
        <end position="749"/>
    </location>
</feature>
<dbReference type="PROSITE" id="PS50994">
    <property type="entry name" value="INTEGRASE"/>
    <property type="match status" value="1"/>
</dbReference>
<dbReference type="Proteomes" id="UP000649617">
    <property type="component" value="Unassembled WGS sequence"/>
</dbReference>
<proteinExistence type="predicted"/>